<keyword evidence="1" id="KW-0805">Transcription regulation</keyword>
<evidence type="ECO:0000313" key="4">
    <source>
        <dbReference type="EMBL" id="SHH45308.1"/>
    </source>
</evidence>
<reference evidence="4 5" key="1">
    <citation type="submission" date="2016-11" db="EMBL/GenBank/DDBJ databases">
        <authorList>
            <person name="Jaros S."/>
            <person name="Januszkiewicz K."/>
            <person name="Wedrychowicz H."/>
        </authorList>
    </citation>
    <scope>NUCLEOTIDE SEQUENCE [LARGE SCALE GENOMIC DNA]</scope>
    <source>
        <strain evidence="4 5">DSM 28715</strain>
    </source>
</reference>
<dbReference type="PANTHER" id="PTHR43130">
    <property type="entry name" value="ARAC-FAMILY TRANSCRIPTIONAL REGULATOR"/>
    <property type="match status" value="1"/>
</dbReference>
<dbReference type="CDD" id="cd03136">
    <property type="entry name" value="GATase1_AraC_ArgR_like"/>
    <property type="match status" value="1"/>
</dbReference>
<dbReference type="STRING" id="1508389.SAMN05444003_3220"/>
<keyword evidence="5" id="KW-1185">Reference proteome</keyword>
<sequence length="317" mass="34770">MQKSKKLKGQMQQLNILLYDGFSNLCLANFLEPFRAANTLSRSPVYGWQCLSLDGTAVFSSSKLSVTPDAAFADQTGDVLAVMPSYGFREADNDMLRRKLRAAAGRHRVVAGLDTGSWLLASAGLLEGARATIHWEELTQFEEAFPQVTAVRERFVVDGDQLTCSGALAAFDLAQSLIADEHGPVLALEVGEFLMSDRRSGEMLPPMRSGSLLVNRAWKVMQANLEVPLSIGAIAKSLGCSQKTLETRMRADLGTTPDALYRRLRLNYARKLVVETEQSVAEIAGRCGYENASAMTRAFKQTFGQAPRDLRVENVLT</sequence>
<accession>A0A1M5T3M4</accession>
<evidence type="ECO:0000256" key="2">
    <source>
        <dbReference type="ARBA" id="ARBA00023163"/>
    </source>
</evidence>
<dbReference type="Gene3D" id="3.40.50.880">
    <property type="match status" value="1"/>
</dbReference>
<dbReference type="PROSITE" id="PS01124">
    <property type="entry name" value="HTH_ARAC_FAMILY_2"/>
    <property type="match status" value="1"/>
</dbReference>
<dbReference type="PANTHER" id="PTHR43130:SF3">
    <property type="entry name" value="HTH-TYPE TRANSCRIPTIONAL REGULATOR RV1931C"/>
    <property type="match status" value="1"/>
</dbReference>
<dbReference type="InterPro" id="IPR009057">
    <property type="entry name" value="Homeodomain-like_sf"/>
</dbReference>
<proteinExistence type="predicted"/>
<dbReference type="AlphaFoldDB" id="A0A1M5T3M4"/>
<name>A0A1M5T3M4_9RHOB</name>
<evidence type="ECO:0000313" key="5">
    <source>
        <dbReference type="Proteomes" id="UP000184074"/>
    </source>
</evidence>
<feature type="domain" description="HTH araC/xylS-type" evidence="3">
    <location>
        <begin position="215"/>
        <end position="313"/>
    </location>
</feature>
<dbReference type="EMBL" id="FQXB01000008">
    <property type="protein sequence ID" value="SHH45308.1"/>
    <property type="molecule type" value="Genomic_DNA"/>
</dbReference>
<dbReference type="SUPFAM" id="SSF52317">
    <property type="entry name" value="Class I glutamine amidotransferase-like"/>
    <property type="match status" value="1"/>
</dbReference>
<dbReference type="Pfam" id="PF12833">
    <property type="entry name" value="HTH_18"/>
    <property type="match status" value="1"/>
</dbReference>
<protein>
    <submittedName>
        <fullName evidence="4">Transcriptional regulator, AraC family with amidase-like domain</fullName>
    </submittedName>
</protein>
<dbReference type="SMART" id="SM00342">
    <property type="entry name" value="HTH_ARAC"/>
    <property type="match status" value="1"/>
</dbReference>
<dbReference type="InterPro" id="IPR018060">
    <property type="entry name" value="HTH_AraC"/>
</dbReference>
<evidence type="ECO:0000259" key="3">
    <source>
        <dbReference type="PROSITE" id="PS01124"/>
    </source>
</evidence>
<dbReference type="Gene3D" id="1.10.10.60">
    <property type="entry name" value="Homeodomain-like"/>
    <property type="match status" value="1"/>
</dbReference>
<dbReference type="InterPro" id="IPR029062">
    <property type="entry name" value="Class_I_gatase-like"/>
</dbReference>
<organism evidence="4 5">
    <name type="scientific">Cognatiyoonia sediminum</name>
    <dbReference type="NCBI Taxonomy" id="1508389"/>
    <lineage>
        <taxon>Bacteria</taxon>
        <taxon>Pseudomonadati</taxon>
        <taxon>Pseudomonadota</taxon>
        <taxon>Alphaproteobacteria</taxon>
        <taxon>Rhodobacterales</taxon>
        <taxon>Paracoccaceae</taxon>
        <taxon>Cognatiyoonia</taxon>
    </lineage>
</organism>
<dbReference type="SUPFAM" id="SSF46689">
    <property type="entry name" value="Homeodomain-like"/>
    <property type="match status" value="1"/>
</dbReference>
<evidence type="ECO:0000256" key="1">
    <source>
        <dbReference type="ARBA" id="ARBA00023015"/>
    </source>
</evidence>
<dbReference type="Pfam" id="PF01965">
    <property type="entry name" value="DJ-1_PfpI"/>
    <property type="match status" value="1"/>
</dbReference>
<gene>
    <name evidence="4" type="ORF">SAMN05444003_3220</name>
</gene>
<dbReference type="InterPro" id="IPR002818">
    <property type="entry name" value="DJ-1/PfpI"/>
</dbReference>
<dbReference type="InterPro" id="IPR052158">
    <property type="entry name" value="INH-QAR"/>
</dbReference>
<keyword evidence="2" id="KW-0804">Transcription</keyword>
<dbReference type="GO" id="GO:0003700">
    <property type="term" value="F:DNA-binding transcription factor activity"/>
    <property type="evidence" value="ECO:0007669"/>
    <property type="project" value="InterPro"/>
</dbReference>
<dbReference type="GO" id="GO:0043565">
    <property type="term" value="F:sequence-specific DNA binding"/>
    <property type="evidence" value="ECO:0007669"/>
    <property type="project" value="InterPro"/>
</dbReference>
<dbReference type="Proteomes" id="UP000184074">
    <property type="component" value="Unassembled WGS sequence"/>
</dbReference>
<dbReference type="RefSeq" id="WP_072902868.1">
    <property type="nucleotide sequence ID" value="NZ_FQXB01000008.1"/>
</dbReference>